<feature type="region of interest" description="Disordered" evidence="1">
    <location>
        <begin position="523"/>
        <end position="556"/>
    </location>
</feature>
<proteinExistence type="predicted"/>
<feature type="signal peptide" evidence="3">
    <location>
        <begin position="1"/>
        <end position="18"/>
    </location>
</feature>
<keyword evidence="2" id="KW-0472">Membrane</keyword>
<feature type="transmembrane region" description="Helical" evidence="2">
    <location>
        <begin position="458"/>
        <end position="481"/>
    </location>
</feature>
<feature type="compositionally biased region" description="Low complexity" evidence="1">
    <location>
        <begin position="526"/>
        <end position="539"/>
    </location>
</feature>
<dbReference type="AlphaFoldDB" id="A0A0G4KYS3"/>
<accession>A0A0G4KYS3</accession>
<dbReference type="PANTHER" id="PTHR38848">
    <property type="entry name" value="G-PROTEIN COUPLED RECEPTORS FAMILY 3 PROFILE DOMAIN-CONTAINING PROTEIN"/>
    <property type="match status" value="1"/>
</dbReference>
<dbReference type="PANTHER" id="PTHR38848:SF3">
    <property type="entry name" value="G-PROTEIN COUPLED RECEPTORS FAMILY 3 PROFILE DOMAIN-CONTAINING PROTEIN"/>
    <property type="match status" value="1"/>
</dbReference>
<sequence length="709" mass="76576">MIPSPLLAVLAGAAVAAAAQAPTITAQNDVPDWAAESTMQLSLSSAGGEVMPLDYTIMPSTQSLGLNQSEVARGSIKFEGIMIAADPDNYDLITGPGQIAYLSCDEKDDGRSATPNVMLLELMENKPKAIVLYSTVGNWCMLEGSELPYQSIFTMADAGDAMAAFEILNNTNEVDVIQVTITGNTTSDSSGNGSGSGGNNSAVAMSILYTITGLITLLFLIIICTGAIRAHRYPERYGMHAVEPLAGIVFSVIICLASITVISAFLTQRFIAIKVWKRLPFVVWLVFLIYIDSYLFVFVTGLLQFALGVNTSFSICDGAILLCLVCYVTTKVVSWIVSWNGDMALTQQQLIYLFLVERAHVVRGTKKSRFKSKMYLFNSFGMLGVYIVIAILNFIFRITRLENGLCVIGMQKVSMIPLISFDAVVNIYLTILFLIPLKNLYSFKNFARTPANVRLRTLAMRTFVGALCTTVSSIINLTVLMALNGEPGWVCLMCCNLDILFSAIVVQWVTSKDNAASLSSTSDLYGNNGPSSNPDGSSDPVHRTSPGLELESNLHRHSSLNKGSFGADYKSHHHLDLSTRRPSSQDIVLGDPGAMAIDSPYGPGDAASSVEEEYKGRSSSGYPSQMTRTTSGQQQQQQQQHHGQNGVVLVTTTISRESRPGPAVFPPVEAQEPEPTRGPGWGARKNSASAGVFEQGMIYGKTEICGGKP</sequence>
<keyword evidence="5" id="KW-1185">Reference proteome</keyword>
<evidence type="ECO:0000256" key="2">
    <source>
        <dbReference type="SAM" id="Phobius"/>
    </source>
</evidence>
<name>A0A0G4KYS3_VERLO</name>
<evidence type="ECO:0000256" key="3">
    <source>
        <dbReference type="SAM" id="SignalP"/>
    </source>
</evidence>
<dbReference type="Proteomes" id="UP000044602">
    <property type="component" value="Unassembled WGS sequence"/>
</dbReference>
<feature type="compositionally biased region" description="Low complexity" evidence="1">
    <location>
        <begin position="632"/>
        <end position="644"/>
    </location>
</feature>
<evidence type="ECO:0000313" key="5">
    <source>
        <dbReference type="Proteomes" id="UP000044602"/>
    </source>
</evidence>
<feature type="region of interest" description="Disordered" evidence="1">
    <location>
        <begin position="657"/>
        <end position="686"/>
    </location>
</feature>
<evidence type="ECO:0000256" key="1">
    <source>
        <dbReference type="SAM" id="MobiDB-lite"/>
    </source>
</evidence>
<evidence type="ECO:0000313" key="4">
    <source>
        <dbReference type="EMBL" id="CRK14580.1"/>
    </source>
</evidence>
<feature type="transmembrane region" description="Helical" evidence="2">
    <location>
        <begin position="202"/>
        <end position="224"/>
    </location>
</feature>
<organism evidence="4 5">
    <name type="scientific">Verticillium longisporum</name>
    <name type="common">Verticillium dahliae var. longisporum</name>
    <dbReference type="NCBI Taxonomy" id="100787"/>
    <lineage>
        <taxon>Eukaryota</taxon>
        <taxon>Fungi</taxon>
        <taxon>Dikarya</taxon>
        <taxon>Ascomycota</taxon>
        <taxon>Pezizomycotina</taxon>
        <taxon>Sordariomycetes</taxon>
        <taxon>Hypocreomycetidae</taxon>
        <taxon>Glomerellales</taxon>
        <taxon>Plectosphaerellaceae</taxon>
        <taxon>Verticillium</taxon>
    </lineage>
</organism>
<dbReference type="EMBL" id="CVQH01005669">
    <property type="protein sequence ID" value="CRK14580.1"/>
    <property type="molecule type" value="Genomic_DNA"/>
</dbReference>
<feature type="compositionally biased region" description="Polar residues" evidence="1">
    <location>
        <begin position="617"/>
        <end position="631"/>
    </location>
</feature>
<feature type="transmembrane region" description="Helical" evidence="2">
    <location>
        <begin position="281"/>
        <end position="307"/>
    </location>
</feature>
<feature type="transmembrane region" description="Helical" evidence="2">
    <location>
        <begin position="319"/>
        <end position="337"/>
    </location>
</feature>
<gene>
    <name evidence="4" type="ORF">BN1708_011167</name>
</gene>
<keyword evidence="2" id="KW-1133">Transmembrane helix</keyword>
<protein>
    <submittedName>
        <fullName evidence="4">Uncharacterized protein</fullName>
    </submittedName>
</protein>
<reference evidence="4 5" key="1">
    <citation type="submission" date="2015-05" db="EMBL/GenBank/DDBJ databases">
        <authorList>
            <person name="Wang D.B."/>
            <person name="Wang M."/>
        </authorList>
    </citation>
    <scope>NUCLEOTIDE SEQUENCE [LARGE SCALE GENOMIC DNA]</scope>
    <source>
        <strain evidence="4">VL1</strain>
    </source>
</reference>
<keyword evidence="3" id="KW-0732">Signal</keyword>
<feature type="transmembrane region" description="Helical" evidence="2">
    <location>
        <begin position="374"/>
        <end position="396"/>
    </location>
</feature>
<feature type="region of interest" description="Disordered" evidence="1">
    <location>
        <begin position="575"/>
        <end position="644"/>
    </location>
</feature>
<feature type="transmembrane region" description="Helical" evidence="2">
    <location>
        <begin position="416"/>
        <end position="437"/>
    </location>
</feature>
<keyword evidence="2" id="KW-0812">Transmembrane</keyword>
<feature type="chain" id="PRO_5002565927" evidence="3">
    <location>
        <begin position="19"/>
        <end position="709"/>
    </location>
</feature>
<feature type="transmembrane region" description="Helical" evidence="2">
    <location>
        <begin position="245"/>
        <end position="266"/>
    </location>
</feature>